<name>A0A6J6PMA6_9ZZZZ</name>
<evidence type="ECO:0000313" key="1">
    <source>
        <dbReference type="EMBL" id="CAB4699739.1"/>
    </source>
</evidence>
<dbReference type="EMBL" id="CAEZXV010000038">
    <property type="protein sequence ID" value="CAB4699739.1"/>
    <property type="molecule type" value="Genomic_DNA"/>
</dbReference>
<proteinExistence type="predicted"/>
<gene>
    <name evidence="1" type="ORF">UFOPK2598_00529</name>
</gene>
<protein>
    <submittedName>
        <fullName evidence="1">Unannotated protein</fullName>
    </submittedName>
</protein>
<dbReference type="AlphaFoldDB" id="A0A6J6PMA6"/>
<organism evidence="1">
    <name type="scientific">freshwater metagenome</name>
    <dbReference type="NCBI Taxonomy" id="449393"/>
    <lineage>
        <taxon>unclassified sequences</taxon>
        <taxon>metagenomes</taxon>
        <taxon>ecological metagenomes</taxon>
    </lineage>
</organism>
<accession>A0A6J6PMA6</accession>
<sequence length="316" mass="33449">MKLRFAVALIVLTLITPTANAATKVIASKPALSVDLTTGSGDQIFDFSTNSAGVAVVGTVENGLANLLSTPTIGGSDGFISLLDRTKMRIWDLRLGSANDDIATAIVRDTSGNFWVAGSSSKPEEINPSPTTDPLALNLDNVLLDPVTVPTNTLNRLMVWKISATGELVGTYFYDTESLVVPNQISLRASGFRVIGDLTKESTTTRFQIDLDANGIFTGLAANKVVAKKAPTITVIKAGSNNLKSFISKTTIIDIPSWRAKKATPVIVKYTKSGKALAANSFTGKVVKILWQSGVGAAVLVDVKGELELHILTNMA</sequence>
<reference evidence="1" key="1">
    <citation type="submission" date="2020-05" db="EMBL/GenBank/DDBJ databases">
        <authorList>
            <person name="Chiriac C."/>
            <person name="Salcher M."/>
            <person name="Ghai R."/>
            <person name="Kavagutti S V."/>
        </authorList>
    </citation>
    <scope>NUCLEOTIDE SEQUENCE</scope>
</reference>